<comment type="caution">
    <text evidence="2">The sequence shown here is derived from an EMBL/GenBank/DDBJ whole genome shotgun (WGS) entry which is preliminary data.</text>
</comment>
<keyword evidence="1" id="KW-0812">Transmembrane</keyword>
<keyword evidence="1" id="KW-0472">Membrane</keyword>
<organism evidence="2 3">
    <name type="scientific">Lupinus luteus</name>
    <name type="common">European yellow lupine</name>
    <dbReference type="NCBI Taxonomy" id="3873"/>
    <lineage>
        <taxon>Eukaryota</taxon>
        <taxon>Viridiplantae</taxon>
        <taxon>Streptophyta</taxon>
        <taxon>Embryophyta</taxon>
        <taxon>Tracheophyta</taxon>
        <taxon>Spermatophyta</taxon>
        <taxon>Magnoliopsida</taxon>
        <taxon>eudicotyledons</taxon>
        <taxon>Gunneridae</taxon>
        <taxon>Pentapetalae</taxon>
        <taxon>rosids</taxon>
        <taxon>fabids</taxon>
        <taxon>Fabales</taxon>
        <taxon>Fabaceae</taxon>
        <taxon>Papilionoideae</taxon>
        <taxon>50 kb inversion clade</taxon>
        <taxon>genistoids sensu lato</taxon>
        <taxon>core genistoids</taxon>
        <taxon>Genisteae</taxon>
        <taxon>Lupinus</taxon>
    </lineage>
</organism>
<feature type="transmembrane region" description="Helical" evidence="1">
    <location>
        <begin position="50"/>
        <end position="79"/>
    </location>
</feature>
<sequence length="120" mass="13997">MKEMKASRGKRSEAFWPSPVMKKWLNVKPKVNDFSEDEVDTETESEDGGFYYVILLVLTFIVFFPFLFILSILIQLPLLNIQECASMMIIHLEHKRFNPCSQVKHQSSNCDLECCWKTST</sequence>
<reference evidence="2 3" key="1">
    <citation type="submission" date="2024-03" db="EMBL/GenBank/DDBJ databases">
        <authorList>
            <person name="Martinez-Hernandez J."/>
        </authorList>
    </citation>
    <scope>NUCLEOTIDE SEQUENCE [LARGE SCALE GENOMIC DNA]</scope>
</reference>
<keyword evidence="1" id="KW-1133">Transmembrane helix</keyword>
<dbReference type="Proteomes" id="UP001497480">
    <property type="component" value="Unassembled WGS sequence"/>
</dbReference>
<dbReference type="EMBL" id="CAXHTB010000009">
    <property type="protein sequence ID" value="CAL0311625.1"/>
    <property type="molecule type" value="Genomic_DNA"/>
</dbReference>
<protein>
    <submittedName>
        <fullName evidence="2">Uncharacterized protein</fullName>
    </submittedName>
</protein>
<evidence type="ECO:0000313" key="3">
    <source>
        <dbReference type="Proteomes" id="UP001497480"/>
    </source>
</evidence>
<keyword evidence="3" id="KW-1185">Reference proteome</keyword>
<gene>
    <name evidence="2" type="ORF">LLUT_LOCUS12685</name>
</gene>
<accession>A0AAV1WQC8</accession>
<proteinExistence type="predicted"/>
<name>A0AAV1WQC8_LUPLU</name>
<evidence type="ECO:0000313" key="2">
    <source>
        <dbReference type="EMBL" id="CAL0311625.1"/>
    </source>
</evidence>
<dbReference type="AlphaFoldDB" id="A0AAV1WQC8"/>
<evidence type="ECO:0000256" key="1">
    <source>
        <dbReference type="SAM" id="Phobius"/>
    </source>
</evidence>